<organism evidence="2">
    <name type="scientific">marine metagenome</name>
    <dbReference type="NCBI Taxonomy" id="408172"/>
    <lineage>
        <taxon>unclassified sequences</taxon>
        <taxon>metagenomes</taxon>
        <taxon>ecological metagenomes</taxon>
    </lineage>
</organism>
<dbReference type="GO" id="GO:0016616">
    <property type="term" value="F:oxidoreductase activity, acting on the CH-OH group of donors, NAD or NADP as acceptor"/>
    <property type="evidence" value="ECO:0007669"/>
    <property type="project" value="TreeGrafter"/>
</dbReference>
<dbReference type="GO" id="GO:0030497">
    <property type="term" value="P:fatty acid elongation"/>
    <property type="evidence" value="ECO:0007669"/>
    <property type="project" value="TreeGrafter"/>
</dbReference>
<reference evidence="2" key="1">
    <citation type="submission" date="2018-05" db="EMBL/GenBank/DDBJ databases">
        <authorList>
            <person name="Lanie J.A."/>
            <person name="Ng W.-L."/>
            <person name="Kazmierczak K.M."/>
            <person name="Andrzejewski T.M."/>
            <person name="Davidsen T.M."/>
            <person name="Wayne K.J."/>
            <person name="Tettelin H."/>
            <person name="Glass J.I."/>
            <person name="Rusch D."/>
            <person name="Podicherti R."/>
            <person name="Tsui H.-C.T."/>
            <person name="Winkler M.E."/>
        </authorList>
    </citation>
    <scope>NUCLEOTIDE SEQUENCE</scope>
</reference>
<dbReference type="PANTHER" id="PTHR42760">
    <property type="entry name" value="SHORT-CHAIN DEHYDROGENASES/REDUCTASES FAMILY MEMBER"/>
    <property type="match status" value="1"/>
</dbReference>
<sequence>MGSTVGIADLEGDRIHESAASLVEEGLDVFAAPTDLRDGDLARQTVRDAAERMDGLDYLVNIAGHPVTPTIMPATDLDSQTEEFWEEILSVNLLSAFRTAHAAAPYLKESKGAIVNCVSMSGWRGGGSSSPYCVAKGGLITLTKELARGLAPDVRVNAISPSYVHPDSSNFPLRWDTVFEDTKSLPLGRPGTGEEYAEACLFLSAGASYITGQTIHVDGGWSA</sequence>
<gene>
    <name evidence="2" type="ORF">METZ01_LOCUS55995</name>
</gene>
<dbReference type="CDD" id="cd05233">
    <property type="entry name" value="SDR_c"/>
    <property type="match status" value="1"/>
</dbReference>
<proteinExistence type="inferred from homology"/>
<dbReference type="InterPro" id="IPR002347">
    <property type="entry name" value="SDR_fam"/>
</dbReference>
<dbReference type="Pfam" id="PF13561">
    <property type="entry name" value="adh_short_C2"/>
    <property type="match status" value="1"/>
</dbReference>
<protein>
    <recommendedName>
        <fullName evidence="3">Oxidoreductase</fullName>
    </recommendedName>
</protein>
<dbReference type="PANTHER" id="PTHR42760:SF40">
    <property type="entry name" value="3-OXOACYL-[ACYL-CARRIER-PROTEIN] REDUCTASE, CHLOROPLASTIC"/>
    <property type="match status" value="1"/>
</dbReference>
<evidence type="ECO:0008006" key="3">
    <source>
        <dbReference type="Google" id="ProtNLM"/>
    </source>
</evidence>
<dbReference type="SUPFAM" id="SSF51735">
    <property type="entry name" value="NAD(P)-binding Rossmann-fold domains"/>
    <property type="match status" value="1"/>
</dbReference>
<accession>A0A381SII7</accession>
<dbReference type="PRINTS" id="PR00081">
    <property type="entry name" value="GDHRDH"/>
</dbReference>
<comment type="similarity">
    <text evidence="1">Belongs to the short-chain dehydrogenases/reductases (SDR) family.</text>
</comment>
<dbReference type="Gene3D" id="3.40.50.720">
    <property type="entry name" value="NAD(P)-binding Rossmann-like Domain"/>
    <property type="match status" value="1"/>
</dbReference>
<dbReference type="InterPro" id="IPR020904">
    <property type="entry name" value="Sc_DH/Rdtase_CS"/>
</dbReference>
<evidence type="ECO:0000313" key="2">
    <source>
        <dbReference type="EMBL" id="SVA03141.1"/>
    </source>
</evidence>
<dbReference type="EMBL" id="UINC01003077">
    <property type="protein sequence ID" value="SVA03141.1"/>
    <property type="molecule type" value="Genomic_DNA"/>
</dbReference>
<dbReference type="InterPro" id="IPR036291">
    <property type="entry name" value="NAD(P)-bd_dom_sf"/>
</dbReference>
<dbReference type="PROSITE" id="PS00061">
    <property type="entry name" value="ADH_SHORT"/>
    <property type="match status" value="1"/>
</dbReference>
<dbReference type="PRINTS" id="PR00080">
    <property type="entry name" value="SDRFAMILY"/>
</dbReference>
<evidence type="ECO:0000256" key="1">
    <source>
        <dbReference type="ARBA" id="ARBA00006484"/>
    </source>
</evidence>
<name>A0A381SII7_9ZZZZ</name>
<dbReference type="AlphaFoldDB" id="A0A381SII7"/>